<evidence type="ECO:0000313" key="4">
    <source>
        <dbReference type="EMBL" id="STD55371.1"/>
    </source>
</evidence>
<organism evidence="4 5">
    <name type="scientific">Empedobacter falsenii</name>
    <dbReference type="NCBI Taxonomy" id="343874"/>
    <lineage>
        <taxon>Bacteria</taxon>
        <taxon>Pseudomonadati</taxon>
        <taxon>Bacteroidota</taxon>
        <taxon>Flavobacteriia</taxon>
        <taxon>Flavobacteriales</taxon>
        <taxon>Weeksellaceae</taxon>
        <taxon>Empedobacter</taxon>
    </lineage>
</organism>
<dbReference type="RefSeq" id="WP_114999745.1">
    <property type="nucleotide sequence ID" value="NZ_UFXS01000001.1"/>
</dbReference>
<dbReference type="AlphaFoldDB" id="A0A376G5R5"/>
<evidence type="ECO:0000256" key="2">
    <source>
        <dbReference type="ARBA" id="ARBA00022695"/>
    </source>
</evidence>
<protein>
    <submittedName>
        <fullName evidence="4">Glucose-1-phosphate cytidylyltransferase</fullName>
        <ecNumber evidence="4">2.7.7.33</ecNumber>
    </submittedName>
</protein>
<dbReference type="EC" id="2.7.7.33" evidence="4"/>
<dbReference type="Gene3D" id="3.90.550.10">
    <property type="entry name" value="Spore Coat Polysaccharide Biosynthesis Protein SpsA, Chain A"/>
    <property type="match status" value="1"/>
</dbReference>
<evidence type="ECO:0000259" key="3">
    <source>
        <dbReference type="Pfam" id="PF00483"/>
    </source>
</evidence>
<dbReference type="Pfam" id="PF00483">
    <property type="entry name" value="NTP_transferase"/>
    <property type="match status" value="1"/>
</dbReference>
<dbReference type="PANTHER" id="PTHR43584:SF8">
    <property type="entry name" value="N-ACETYLMURAMATE ALPHA-1-PHOSPHATE URIDYLYLTRANSFERASE"/>
    <property type="match status" value="1"/>
</dbReference>
<feature type="domain" description="Nucleotidyl transferase" evidence="3">
    <location>
        <begin position="2"/>
        <end position="139"/>
    </location>
</feature>
<dbReference type="PANTHER" id="PTHR43584">
    <property type="entry name" value="NUCLEOTIDYL TRANSFERASE"/>
    <property type="match status" value="1"/>
</dbReference>
<sequence length="237" mass="26704">MKAMIFAAGLGTRLKPFTDNHPKALAVVNGKPLLQRNIEYLKSFGIEEIVINVHHFADQIIEFLEENNYFGIEITISDETDQVLETGGGLVKAKANFEEDFLVMNVDILTDLNLADFIKAHQENKALVTLAVSDRNSSRKLFFNKQNELKGWRNLKTKEEIKAIDSLDNCKDLAFSGIHVISPSLFDKITEKGKFSIMKVYMDLMQTESIIGFDHSGGILIDVGRPESVTEAENYFK</sequence>
<keyword evidence="1 4" id="KW-0808">Transferase</keyword>
<dbReference type="Proteomes" id="UP000254737">
    <property type="component" value="Unassembled WGS sequence"/>
</dbReference>
<accession>A0A376G5R5</accession>
<keyword evidence="2 4" id="KW-0548">Nucleotidyltransferase</keyword>
<name>A0A376G5R5_9FLAO</name>
<dbReference type="GO" id="GO:0047343">
    <property type="term" value="F:glucose-1-phosphate cytidylyltransferase activity"/>
    <property type="evidence" value="ECO:0007669"/>
    <property type="project" value="UniProtKB-EC"/>
</dbReference>
<dbReference type="InterPro" id="IPR050065">
    <property type="entry name" value="GlmU-like"/>
</dbReference>
<dbReference type="STRING" id="343874.GCA_000805695_01824"/>
<gene>
    <name evidence="4" type="primary">rfbF</name>
    <name evidence="4" type="ORF">NCTC13456_01502</name>
</gene>
<dbReference type="SUPFAM" id="SSF53448">
    <property type="entry name" value="Nucleotide-diphospho-sugar transferases"/>
    <property type="match status" value="1"/>
</dbReference>
<evidence type="ECO:0000313" key="5">
    <source>
        <dbReference type="Proteomes" id="UP000254737"/>
    </source>
</evidence>
<dbReference type="InterPro" id="IPR029044">
    <property type="entry name" value="Nucleotide-diphossugar_trans"/>
</dbReference>
<evidence type="ECO:0000256" key="1">
    <source>
        <dbReference type="ARBA" id="ARBA00022679"/>
    </source>
</evidence>
<reference evidence="4 5" key="1">
    <citation type="submission" date="2018-06" db="EMBL/GenBank/DDBJ databases">
        <authorList>
            <consortium name="Pathogen Informatics"/>
            <person name="Doyle S."/>
        </authorList>
    </citation>
    <scope>NUCLEOTIDE SEQUENCE [LARGE SCALE GENOMIC DNA]</scope>
    <source>
        <strain evidence="4 5">NCTC13456</strain>
    </source>
</reference>
<dbReference type="InterPro" id="IPR005835">
    <property type="entry name" value="NTP_transferase_dom"/>
</dbReference>
<dbReference type="CDD" id="cd06422">
    <property type="entry name" value="NTP_transferase_like_1"/>
    <property type="match status" value="1"/>
</dbReference>
<dbReference type="EMBL" id="UFXS01000001">
    <property type="protein sequence ID" value="STD55371.1"/>
    <property type="molecule type" value="Genomic_DNA"/>
</dbReference>
<proteinExistence type="predicted"/>